<evidence type="ECO:0000313" key="1">
    <source>
        <dbReference type="EMBL" id="CAD9939260.1"/>
    </source>
</evidence>
<sequence length="118" mass="13448">MDAYNTMLKDGWMDDDDAVGVERQLAIVQTWKPLSATLYRIATETGQRDYLSHPFGPDTPTWRISSFKDLDDEQFTQCLQQREEHMSFISVESIDFSKPVEIAPLGGTLVLYNSIDTP</sequence>
<gene>
    <name evidence="1" type="ORF">APAL1065_LOCUS75</name>
</gene>
<organism evidence="1">
    <name type="scientific">Entomoneis paludosa</name>
    <dbReference type="NCBI Taxonomy" id="265537"/>
    <lineage>
        <taxon>Eukaryota</taxon>
        <taxon>Sar</taxon>
        <taxon>Stramenopiles</taxon>
        <taxon>Ochrophyta</taxon>
        <taxon>Bacillariophyta</taxon>
        <taxon>Bacillariophyceae</taxon>
        <taxon>Bacillariophycidae</taxon>
        <taxon>Entomoneidaceae</taxon>
        <taxon>Entomoneis</taxon>
    </lineage>
</organism>
<name>A0A7S2V6V8_9STRA</name>
<protein>
    <submittedName>
        <fullName evidence="1">Uncharacterized protein</fullName>
    </submittedName>
</protein>
<proteinExistence type="predicted"/>
<dbReference type="EMBL" id="HBHT01000118">
    <property type="protein sequence ID" value="CAD9939260.1"/>
    <property type="molecule type" value="Transcribed_RNA"/>
</dbReference>
<reference evidence="1" key="1">
    <citation type="submission" date="2021-01" db="EMBL/GenBank/DDBJ databases">
        <authorList>
            <person name="Corre E."/>
            <person name="Pelletier E."/>
            <person name="Niang G."/>
            <person name="Scheremetjew M."/>
            <person name="Finn R."/>
            <person name="Kale V."/>
            <person name="Holt S."/>
            <person name="Cochrane G."/>
            <person name="Meng A."/>
            <person name="Brown T."/>
            <person name="Cohen L."/>
        </authorList>
    </citation>
    <scope>NUCLEOTIDE SEQUENCE</scope>
    <source>
        <strain evidence="1">CCMP125</strain>
    </source>
</reference>
<accession>A0A7S2V6V8</accession>
<dbReference type="AlphaFoldDB" id="A0A7S2V6V8"/>